<keyword evidence="4" id="KW-1185">Reference proteome</keyword>
<proteinExistence type="predicted"/>
<dbReference type="GO" id="GO:0003729">
    <property type="term" value="F:mRNA binding"/>
    <property type="evidence" value="ECO:0007669"/>
    <property type="project" value="TreeGrafter"/>
</dbReference>
<dbReference type="GO" id="GO:0010494">
    <property type="term" value="C:cytoplasmic stress granule"/>
    <property type="evidence" value="ECO:0007669"/>
    <property type="project" value="TreeGrafter"/>
</dbReference>
<dbReference type="InterPro" id="IPR045117">
    <property type="entry name" value="ATXN2-like"/>
</dbReference>
<comment type="caution">
    <text evidence="3">The sequence shown here is derived from an EMBL/GenBank/DDBJ whole genome shotgun (WGS) entry which is preliminary data.</text>
</comment>
<feature type="region of interest" description="Disordered" evidence="1">
    <location>
        <begin position="139"/>
        <end position="172"/>
    </location>
</feature>
<dbReference type="PANTHER" id="PTHR12854:SF12">
    <property type="entry name" value="POLYADENYLATE-BINDING PROTEIN INTERACTING PROTEIN"/>
    <property type="match status" value="1"/>
</dbReference>
<dbReference type="AlphaFoldDB" id="A0AAD4T103"/>
<evidence type="ECO:0000259" key="2">
    <source>
        <dbReference type="Pfam" id="PF14438"/>
    </source>
</evidence>
<protein>
    <recommendedName>
        <fullName evidence="2">Ataxin 2 SM domain-containing protein</fullName>
    </recommendedName>
</protein>
<feature type="domain" description="Ataxin 2 SM" evidence="2">
    <location>
        <begin position="21"/>
        <end position="100"/>
    </location>
</feature>
<dbReference type="Pfam" id="PF14438">
    <property type="entry name" value="SM-ATX"/>
    <property type="match status" value="1"/>
</dbReference>
<dbReference type="EMBL" id="JAJJMB010007708">
    <property type="protein sequence ID" value="KAI3928350.1"/>
    <property type="molecule type" value="Genomic_DNA"/>
</dbReference>
<reference evidence="3" key="1">
    <citation type="submission" date="2022-04" db="EMBL/GenBank/DDBJ databases">
        <title>A functionally conserved STORR gene fusion in Papaver species that diverged 16.8 million years ago.</title>
        <authorList>
            <person name="Catania T."/>
        </authorList>
    </citation>
    <scope>NUCLEOTIDE SEQUENCE</scope>
    <source>
        <strain evidence="3">S-188037</strain>
    </source>
</reference>
<dbReference type="InterPro" id="IPR025852">
    <property type="entry name" value="SM_dom_ATX"/>
</dbReference>
<name>A0AAD4T103_9MAGN</name>
<sequence>MGCKERDLSEETSTMSSSSLNDALLFTTMCIIGLEVEVQVKDGSVYSGIFHTASVEKDYGVVLKKAMMIKKGKKCTSLAHGSVIDTLVILSGDLVQVIAKGVMLPADGISSNVATEDAEAASGSIRRSECLRNELQKIKSTKPAQAKRKQSSQLRGSNQNKDKSGYGVTHGDIGDKQIRREIAAKSVGTAVEFESKKIDGGHPNKIEEIFTEPVIIVGGSQVGEDKPQLKEKGSVQKFEAHKSKTIHGQCSTLYSNHSHICCTSQDTKVPQLVFADKGVLGISASIPADSKLSLSNGQPDLHDCERLRVVADAPEISTSSTKVVHVNTQSYANHLAPPTVSVDSADVNTNSKDFKLNPEAKTFLPVLSVPRSVAPPAAVTTTSLGYIQNGPVVEPVAGAQADAGIIPFAPHSSSPIKFIHYNNVVAVNDVNASQYLQPICGHVSSRPQPVRYGGHYAPFQEGPTYVHPNFQSVLVSRLGQHVYVHPFSHDIIQNATAPSIHALFSHPQNHLPKQQGITAAMQGLQICVAPPPLISSGGQQPYTLPLHIPVSQPPFPTVRSIPFPVPNTHFVSKFF</sequence>
<accession>A0AAD4T103</accession>
<dbReference type="GO" id="GO:0034063">
    <property type="term" value="P:stress granule assembly"/>
    <property type="evidence" value="ECO:0007669"/>
    <property type="project" value="TreeGrafter"/>
</dbReference>
<gene>
    <name evidence="3" type="ORF">MKW98_023951</name>
</gene>
<evidence type="ECO:0000313" key="4">
    <source>
        <dbReference type="Proteomes" id="UP001202328"/>
    </source>
</evidence>
<dbReference type="Proteomes" id="UP001202328">
    <property type="component" value="Unassembled WGS sequence"/>
</dbReference>
<evidence type="ECO:0000256" key="1">
    <source>
        <dbReference type="SAM" id="MobiDB-lite"/>
    </source>
</evidence>
<organism evidence="3 4">
    <name type="scientific">Papaver atlanticum</name>
    <dbReference type="NCBI Taxonomy" id="357466"/>
    <lineage>
        <taxon>Eukaryota</taxon>
        <taxon>Viridiplantae</taxon>
        <taxon>Streptophyta</taxon>
        <taxon>Embryophyta</taxon>
        <taxon>Tracheophyta</taxon>
        <taxon>Spermatophyta</taxon>
        <taxon>Magnoliopsida</taxon>
        <taxon>Ranunculales</taxon>
        <taxon>Papaveraceae</taxon>
        <taxon>Papaveroideae</taxon>
        <taxon>Papaver</taxon>
    </lineage>
</organism>
<dbReference type="PANTHER" id="PTHR12854">
    <property type="entry name" value="ATAXIN 2-RELATED"/>
    <property type="match status" value="1"/>
</dbReference>
<evidence type="ECO:0000313" key="3">
    <source>
        <dbReference type="EMBL" id="KAI3928350.1"/>
    </source>
</evidence>